<evidence type="ECO:0000256" key="1">
    <source>
        <dbReference type="SAM" id="MobiDB-lite"/>
    </source>
</evidence>
<protein>
    <submittedName>
        <fullName evidence="2">Uncharacterized protein</fullName>
    </submittedName>
</protein>
<proteinExistence type="predicted"/>
<evidence type="ECO:0000313" key="3">
    <source>
        <dbReference type="Proteomes" id="UP000006643"/>
    </source>
</evidence>
<dbReference type="EMBL" id="DS028155">
    <property type="protein sequence ID" value="EEY63436.1"/>
    <property type="molecule type" value="Genomic_DNA"/>
</dbReference>
<dbReference type="InParanoid" id="D0NRT6"/>
<dbReference type="HOGENOM" id="CLU_1191907_0_0_1"/>
<evidence type="ECO:0000313" key="2">
    <source>
        <dbReference type="EMBL" id="EEY63436.1"/>
    </source>
</evidence>
<gene>
    <name evidence="2" type="ORF">PITG_15169</name>
</gene>
<organism evidence="2 3">
    <name type="scientific">Phytophthora infestans (strain T30-4)</name>
    <name type="common">Potato late blight agent</name>
    <dbReference type="NCBI Taxonomy" id="403677"/>
    <lineage>
        <taxon>Eukaryota</taxon>
        <taxon>Sar</taxon>
        <taxon>Stramenopiles</taxon>
        <taxon>Oomycota</taxon>
        <taxon>Peronosporomycetes</taxon>
        <taxon>Peronosporales</taxon>
        <taxon>Peronosporaceae</taxon>
        <taxon>Phytophthora</taxon>
    </lineage>
</organism>
<dbReference type="VEuPathDB" id="FungiDB:PITG_15169"/>
<dbReference type="RefSeq" id="XP_002898321.1">
    <property type="nucleotide sequence ID" value="XM_002898275.1"/>
</dbReference>
<dbReference type="KEGG" id="pif:PITG_15169"/>
<dbReference type="Proteomes" id="UP000006643">
    <property type="component" value="Unassembled WGS sequence"/>
</dbReference>
<name>D0NRT6_PHYIT</name>
<feature type="region of interest" description="Disordered" evidence="1">
    <location>
        <begin position="1"/>
        <end position="94"/>
    </location>
</feature>
<feature type="compositionally biased region" description="Polar residues" evidence="1">
    <location>
        <begin position="1"/>
        <end position="25"/>
    </location>
</feature>
<keyword evidence="3" id="KW-1185">Reference proteome</keyword>
<reference evidence="3" key="1">
    <citation type="journal article" date="2009" name="Nature">
        <title>Genome sequence and analysis of the Irish potato famine pathogen Phytophthora infestans.</title>
        <authorList>
            <consortium name="The Broad Institute Genome Sequencing Platform"/>
            <person name="Haas B.J."/>
            <person name="Kamoun S."/>
            <person name="Zody M.C."/>
            <person name="Jiang R.H."/>
            <person name="Handsaker R.E."/>
            <person name="Cano L.M."/>
            <person name="Grabherr M."/>
            <person name="Kodira C.D."/>
            <person name="Raffaele S."/>
            <person name="Torto-Alalibo T."/>
            <person name="Bozkurt T.O."/>
            <person name="Ah-Fong A.M."/>
            <person name="Alvarado L."/>
            <person name="Anderson V.L."/>
            <person name="Armstrong M.R."/>
            <person name="Avrova A."/>
            <person name="Baxter L."/>
            <person name="Beynon J."/>
            <person name="Boevink P.C."/>
            <person name="Bollmann S.R."/>
            <person name="Bos J.I."/>
            <person name="Bulone V."/>
            <person name="Cai G."/>
            <person name="Cakir C."/>
            <person name="Carrington J.C."/>
            <person name="Chawner M."/>
            <person name="Conti L."/>
            <person name="Costanzo S."/>
            <person name="Ewan R."/>
            <person name="Fahlgren N."/>
            <person name="Fischbach M.A."/>
            <person name="Fugelstad J."/>
            <person name="Gilroy E.M."/>
            <person name="Gnerre S."/>
            <person name="Green P.J."/>
            <person name="Grenville-Briggs L.J."/>
            <person name="Griffith J."/>
            <person name="Grunwald N.J."/>
            <person name="Horn K."/>
            <person name="Horner N.R."/>
            <person name="Hu C.H."/>
            <person name="Huitema E."/>
            <person name="Jeong D.H."/>
            <person name="Jones A.M."/>
            <person name="Jones J.D."/>
            <person name="Jones R.W."/>
            <person name="Karlsson E.K."/>
            <person name="Kunjeti S.G."/>
            <person name="Lamour K."/>
            <person name="Liu Z."/>
            <person name="Ma L."/>
            <person name="Maclean D."/>
            <person name="Chibucos M.C."/>
            <person name="McDonald H."/>
            <person name="McWalters J."/>
            <person name="Meijer H.J."/>
            <person name="Morgan W."/>
            <person name="Morris P.F."/>
            <person name="Munro C.A."/>
            <person name="O'Neill K."/>
            <person name="Ospina-Giraldo M."/>
            <person name="Pinzon A."/>
            <person name="Pritchard L."/>
            <person name="Ramsahoye B."/>
            <person name="Ren Q."/>
            <person name="Restrepo S."/>
            <person name="Roy S."/>
            <person name="Sadanandom A."/>
            <person name="Savidor A."/>
            <person name="Schornack S."/>
            <person name="Schwartz D.C."/>
            <person name="Schumann U.D."/>
            <person name="Schwessinger B."/>
            <person name="Seyer L."/>
            <person name="Sharpe T."/>
            <person name="Silvar C."/>
            <person name="Song J."/>
            <person name="Studholme D.J."/>
            <person name="Sykes S."/>
            <person name="Thines M."/>
            <person name="van de Vondervoort P.J."/>
            <person name="Phuntumart V."/>
            <person name="Wawra S."/>
            <person name="Weide R."/>
            <person name="Win J."/>
            <person name="Young C."/>
            <person name="Zhou S."/>
            <person name="Fry W."/>
            <person name="Meyers B.C."/>
            <person name="van West P."/>
            <person name="Ristaino J."/>
            <person name="Govers F."/>
            <person name="Birch P.R."/>
            <person name="Whisson S.C."/>
            <person name="Judelson H.S."/>
            <person name="Nusbaum C."/>
        </authorList>
    </citation>
    <scope>NUCLEOTIDE SEQUENCE [LARGE SCALE GENOMIC DNA]</scope>
    <source>
        <strain evidence="3">T30-4</strain>
    </source>
</reference>
<dbReference type="AlphaFoldDB" id="D0NRT6"/>
<feature type="compositionally biased region" description="Basic and acidic residues" evidence="1">
    <location>
        <begin position="73"/>
        <end position="94"/>
    </location>
</feature>
<feature type="compositionally biased region" description="Basic and acidic residues" evidence="1">
    <location>
        <begin position="39"/>
        <end position="64"/>
    </location>
</feature>
<sequence>MNRPQSTQSIQPEPAFSSSDSNATKETARQRRSRQATTGKRDDRASVYADNEARSSVSHERSPNDELPVAPEKAQEHDREAQPKDFRYSRRDGNDKEVRASVRIKARLPTQSEVYTFYDSTLANAFKQAQQDNPFEAKQFLISVSLLKVNIDDPKLPRPGDVVMVTPYKTAYKRYVYRNSRQIDAKLYGLTKINIS</sequence>
<dbReference type="GeneID" id="9476041"/>
<accession>D0NRT6</accession>
<dbReference type="eggNOG" id="ENOG502RGJ7">
    <property type="taxonomic scope" value="Eukaryota"/>
</dbReference>